<dbReference type="SUPFAM" id="SSF46565">
    <property type="entry name" value="Chaperone J-domain"/>
    <property type="match status" value="1"/>
</dbReference>
<keyword evidence="19" id="KW-1185">Reference proteome</keyword>
<keyword evidence="10 14" id="KW-0143">Chaperone</keyword>
<feature type="domain" description="J" evidence="16">
    <location>
        <begin position="5"/>
        <end position="70"/>
    </location>
</feature>
<dbReference type="InterPro" id="IPR001305">
    <property type="entry name" value="HSP_DnaJ_Cys-rich_dom"/>
</dbReference>
<dbReference type="PANTHER" id="PTHR43096">
    <property type="entry name" value="DNAJ HOMOLOG 1, MITOCHONDRIAL-RELATED"/>
    <property type="match status" value="1"/>
</dbReference>
<dbReference type="Pfam" id="PF01556">
    <property type="entry name" value="DnaJ_C"/>
    <property type="match status" value="1"/>
</dbReference>
<evidence type="ECO:0000256" key="15">
    <source>
        <dbReference type="PROSITE-ProRule" id="PRU00546"/>
    </source>
</evidence>
<comment type="domain">
    <text evidence="14">The J domain is necessary and sufficient to stimulate DnaK ATPase activity. Zinc center 1 plays an important role in the autonomous, DnaK-independent chaperone activity of DnaJ. Zinc center 2 is essential for interaction with DnaK and for DnaJ activity.</text>
</comment>
<dbReference type="NCBIfam" id="TIGR02349">
    <property type="entry name" value="DnaJ_bact"/>
    <property type="match status" value="1"/>
</dbReference>
<comment type="function">
    <text evidence="11 14">Participates actively in the response to hyperosmotic and heat shock by preventing the aggregation of stress-denatured proteins and by disaggregating proteins, also in an autonomous, DnaK-independent fashion. Unfolded proteins bind initially to DnaJ; upon interaction with the DnaJ-bound protein, DnaK hydrolyzes its bound ATP, resulting in the formation of a stable complex. GrpE releases ADP from DnaK; ATP binding to DnaK triggers the release of the substrate protein, thus completing the reaction cycle. Several rounds of ATP-dependent interactions between DnaJ, DnaK and GrpE are required for fully efficient folding. Also involved, together with DnaK and GrpE, in the DNA replication of plasmids through activation of initiation proteins.</text>
</comment>
<dbReference type="InterPro" id="IPR018253">
    <property type="entry name" value="DnaJ_domain_CS"/>
</dbReference>
<feature type="zinc finger region" description="CR-type" evidence="15">
    <location>
        <begin position="136"/>
        <end position="214"/>
    </location>
</feature>
<feature type="domain" description="CR-type" evidence="17">
    <location>
        <begin position="136"/>
        <end position="214"/>
    </location>
</feature>
<keyword evidence="9 14" id="KW-0346">Stress response</keyword>
<dbReference type="CDD" id="cd10719">
    <property type="entry name" value="DnaJ_zf"/>
    <property type="match status" value="1"/>
</dbReference>
<dbReference type="InterPro" id="IPR001623">
    <property type="entry name" value="DnaJ_domain"/>
</dbReference>
<comment type="subunit">
    <text evidence="2 14">Homodimer.</text>
</comment>
<evidence type="ECO:0000259" key="16">
    <source>
        <dbReference type="PROSITE" id="PS50076"/>
    </source>
</evidence>
<organism evidence="18 19">
    <name type="scientific">Nitrospirillum viridazoti CBAmc</name>
    <dbReference type="NCBI Taxonomy" id="1441467"/>
    <lineage>
        <taxon>Bacteria</taxon>
        <taxon>Pseudomonadati</taxon>
        <taxon>Pseudomonadota</taxon>
        <taxon>Alphaproteobacteria</taxon>
        <taxon>Rhodospirillales</taxon>
        <taxon>Azospirillaceae</taxon>
        <taxon>Nitrospirillum</taxon>
        <taxon>Nitrospirillum viridazoti</taxon>
    </lineage>
</organism>
<dbReference type="HAMAP" id="MF_01152">
    <property type="entry name" value="DnaJ"/>
    <property type="match status" value="1"/>
</dbReference>
<dbReference type="FunFam" id="2.60.260.20:FF:000009">
    <property type="entry name" value="Putative Mitochondrial DnaJ chaperone"/>
    <property type="match status" value="1"/>
</dbReference>
<dbReference type="Gene3D" id="1.10.287.110">
    <property type="entry name" value="DnaJ domain"/>
    <property type="match status" value="1"/>
</dbReference>
<evidence type="ECO:0000256" key="14">
    <source>
        <dbReference type="HAMAP-Rule" id="MF_01152"/>
    </source>
</evidence>
<keyword evidence="7 14" id="KW-0863">Zinc-finger</keyword>
<evidence type="ECO:0000259" key="17">
    <source>
        <dbReference type="PROSITE" id="PS51188"/>
    </source>
</evidence>
<comment type="cofactor">
    <cofactor evidence="14">
        <name>Zn(2+)</name>
        <dbReference type="ChEBI" id="CHEBI:29105"/>
    </cofactor>
    <text evidence="14">Binds 2 Zn(2+) ions per monomer.</text>
</comment>
<dbReference type="KEGG" id="nao:Y958_00575"/>
<dbReference type="AlphaFoldDB" id="A0A248JL59"/>
<dbReference type="EMBL" id="CP022110">
    <property type="protein sequence ID" value="ASG19482.1"/>
    <property type="molecule type" value="Genomic_DNA"/>
</dbReference>
<dbReference type="PROSITE" id="PS50076">
    <property type="entry name" value="DNAJ_2"/>
    <property type="match status" value="1"/>
</dbReference>
<dbReference type="SMART" id="SM00271">
    <property type="entry name" value="DnaJ"/>
    <property type="match status" value="1"/>
</dbReference>
<evidence type="ECO:0000256" key="12">
    <source>
        <dbReference type="ARBA" id="ARBA00061004"/>
    </source>
</evidence>
<dbReference type="FunFam" id="2.60.260.20:FF:000004">
    <property type="entry name" value="Molecular chaperone DnaJ"/>
    <property type="match status" value="1"/>
</dbReference>
<dbReference type="GO" id="GO:0008270">
    <property type="term" value="F:zinc ion binding"/>
    <property type="evidence" value="ECO:0007669"/>
    <property type="project" value="UniProtKB-UniRule"/>
</dbReference>
<evidence type="ECO:0000313" key="19">
    <source>
        <dbReference type="Proteomes" id="UP000197153"/>
    </source>
</evidence>
<dbReference type="FunFam" id="2.10.230.10:FF:000002">
    <property type="entry name" value="Molecular chaperone DnaJ"/>
    <property type="match status" value="1"/>
</dbReference>
<evidence type="ECO:0000256" key="1">
    <source>
        <dbReference type="ARBA" id="ARBA00004496"/>
    </source>
</evidence>
<feature type="repeat" description="CXXCXGXG motif" evidence="14">
    <location>
        <begin position="188"/>
        <end position="195"/>
    </location>
</feature>
<dbReference type="InterPro" id="IPR012724">
    <property type="entry name" value="DnaJ"/>
</dbReference>
<evidence type="ECO:0000256" key="11">
    <source>
        <dbReference type="ARBA" id="ARBA00053423"/>
    </source>
</evidence>
<keyword evidence="3 14" id="KW-0963">Cytoplasm</keyword>
<evidence type="ECO:0000256" key="13">
    <source>
        <dbReference type="ARBA" id="ARBA00067609"/>
    </source>
</evidence>
<dbReference type="NCBIfam" id="NF008035">
    <property type="entry name" value="PRK10767.1"/>
    <property type="match status" value="1"/>
</dbReference>
<dbReference type="GO" id="GO:0042026">
    <property type="term" value="P:protein refolding"/>
    <property type="evidence" value="ECO:0007669"/>
    <property type="project" value="TreeGrafter"/>
</dbReference>
<dbReference type="FunFam" id="1.10.287.110:FF:000034">
    <property type="entry name" value="Chaperone protein DnaJ"/>
    <property type="match status" value="1"/>
</dbReference>
<dbReference type="GO" id="GO:0031072">
    <property type="term" value="F:heat shock protein binding"/>
    <property type="evidence" value="ECO:0007669"/>
    <property type="project" value="InterPro"/>
</dbReference>
<feature type="binding site" evidence="14">
    <location>
        <position position="202"/>
    </location>
    <ligand>
        <name>Zn(2+)</name>
        <dbReference type="ChEBI" id="CHEBI:29105"/>
        <label>1</label>
    </ligand>
</feature>
<dbReference type="GO" id="GO:0005524">
    <property type="term" value="F:ATP binding"/>
    <property type="evidence" value="ECO:0007669"/>
    <property type="project" value="InterPro"/>
</dbReference>
<evidence type="ECO:0000256" key="10">
    <source>
        <dbReference type="ARBA" id="ARBA00023186"/>
    </source>
</evidence>
<protein>
    <recommendedName>
        <fullName evidence="13 14">Chaperone protein DnaJ</fullName>
    </recommendedName>
</protein>
<dbReference type="Pfam" id="PF00226">
    <property type="entry name" value="DnaJ"/>
    <property type="match status" value="1"/>
</dbReference>
<dbReference type="Proteomes" id="UP000197153">
    <property type="component" value="Chromosome 1"/>
</dbReference>
<dbReference type="InterPro" id="IPR036410">
    <property type="entry name" value="HSP_DnaJ_Cys-rich_dom_sf"/>
</dbReference>
<evidence type="ECO:0000256" key="3">
    <source>
        <dbReference type="ARBA" id="ARBA00022490"/>
    </source>
</evidence>
<dbReference type="CDD" id="cd06257">
    <property type="entry name" value="DnaJ"/>
    <property type="match status" value="1"/>
</dbReference>
<dbReference type="CDD" id="cd10747">
    <property type="entry name" value="DnaJ_C"/>
    <property type="match status" value="1"/>
</dbReference>
<keyword evidence="5 14" id="KW-0479">Metal-binding</keyword>
<evidence type="ECO:0000256" key="8">
    <source>
        <dbReference type="ARBA" id="ARBA00022833"/>
    </source>
</evidence>
<dbReference type="InterPro" id="IPR036869">
    <property type="entry name" value="J_dom_sf"/>
</dbReference>
<keyword evidence="4 14" id="KW-0235">DNA replication</keyword>
<feature type="binding site" evidence="14">
    <location>
        <position position="188"/>
    </location>
    <ligand>
        <name>Zn(2+)</name>
        <dbReference type="ChEBI" id="CHEBI:29105"/>
        <label>2</label>
    </ligand>
</feature>
<dbReference type="GO" id="GO:0009408">
    <property type="term" value="P:response to heat"/>
    <property type="evidence" value="ECO:0007669"/>
    <property type="project" value="InterPro"/>
</dbReference>
<dbReference type="GO" id="GO:0006260">
    <property type="term" value="P:DNA replication"/>
    <property type="evidence" value="ECO:0007669"/>
    <property type="project" value="UniProtKB-KW"/>
</dbReference>
<dbReference type="InterPro" id="IPR008971">
    <property type="entry name" value="HSP40/DnaJ_pept-bd"/>
</dbReference>
<evidence type="ECO:0000256" key="2">
    <source>
        <dbReference type="ARBA" id="ARBA00011738"/>
    </source>
</evidence>
<name>A0A248JL59_9PROT</name>
<feature type="repeat" description="CXXCXGXG motif" evidence="14">
    <location>
        <begin position="149"/>
        <end position="156"/>
    </location>
</feature>
<evidence type="ECO:0000313" key="18">
    <source>
        <dbReference type="EMBL" id="ASG19482.1"/>
    </source>
</evidence>
<feature type="binding site" evidence="14">
    <location>
        <position position="191"/>
    </location>
    <ligand>
        <name>Zn(2+)</name>
        <dbReference type="ChEBI" id="CHEBI:29105"/>
        <label>2</label>
    </ligand>
</feature>
<dbReference type="SUPFAM" id="SSF49493">
    <property type="entry name" value="HSP40/DnaJ peptide-binding domain"/>
    <property type="match status" value="2"/>
</dbReference>
<dbReference type="RefSeq" id="WP_088870487.1">
    <property type="nucleotide sequence ID" value="NZ_CP022110.1"/>
</dbReference>
<evidence type="ECO:0000256" key="4">
    <source>
        <dbReference type="ARBA" id="ARBA00022705"/>
    </source>
</evidence>
<feature type="binding site" evidence="14">
    <location>
        <position position="166"/>
    </location>
    <ligand>
        <name>Zn(2+)</name>
        <dbReference type="ChEBI" id="CHEBI:29105"/>
        <label>2</label>
    </ligand>
</feature>
<dbReference type="GO" id="GO:0051082">
    <property type="term" value="F:unfolded protein binding"/>
    <property type="evidence" value="ECO:0007669"/>
    <property type="project" value="UniProtKB-UniRule"/>
</dbReference>
<feature type="binding site" evidence="14">
    <location>
        <position position="169"/>
    </location>
    <ligand>
        <name>Zn(2+)</name>
        <dbReference type="ChEBI" id="CHEBI:29105"/>
        <label>2</label>
    </ligand>
</feature>
<feature type="repeat" description="CXXCXGXG motif" evidence="14">
    <location>
        <begin position="166"/>
        <end position="173"/>
    </location>
</feature>
<reference evidence="18 19" key="1">
    <citation type="submission" date="2017-06" db="EMBL/GenBank/DDBJ databases">
        <title>Complete genome sequence of Nitrospirillum amazonense strain CBAmC, an endophytic nitrogen-fixing and plant growth-promoting bacterium, isolated from sugarcane.</title>
        <authorList>
            <person name="Schwab S."/>
            <person name="dos Santos Teixeira K.R."/>
            <person name="Simoes Araujo J.L."/>
            <person name="Soares Vidal M."/>
            <person name="Borges de Freitas H.R."/>
            <person name="Rivello Crivelaro A.L."/>
            <person name="Bueno de Camargo Nunes A."/>
            <person name="dos Santos C.M."/>
            <person name="Palmeira da Silva Rosa D."/>
            <person name="da Silva Padilha D."/>
            <person name="da Silva E."/>
            <person name="Araujo Terra L."/>
            <person name="Soares Mendes V."/>
            <person name="Farinelli L."/>
            <person name="Magalhaes Cruz L."/>
            <person name="Baldani J.I."/>
        </authorList>
    </citation>
    <scope>NUCLEOTIDE SEQUENCE [LARGE SCALE GENOMIC DNA]</scope>
    <source>
        <strain evidence="18 19">CBAmC</strain>
    </source>
</reference>
<dbReference type="PANTHER" id="PTHR43096:SF48">
    <property type="entry name" value="CHAPERONE PROTEIN DNAJ"/>
    <property type="match status" value="1"/>
</dbReference>
<dbReference type="Gene3D" id="2.60.260.20">
    <property type="entry name" value="Urease metallochaperone UreE, N-terminal domain"/>
    <property type="match status" value="2"/>
</dbReference>
<feature type="binding site" evidence="14">
    <location>
        <position position="149"/>
    </location>
    <ligand>
        <name>Zn(2+)</name>
        <dbReference type="ChEBI" id="CHEBI:29105"/>
        <label>1</label>
    </ligand>
</feature>
<keyword evidence="8 14" id="KW-0862">Zinc</keyword>
<evidence type="ECO:0000256" key="7">
    <source>
        <dbReference type="ARBA" id="ARBA00022771"/>
    </source>
</evidence>
<sequence>MAKQDYYELLGVAKTASADDLKKAYRKLAMQYHPDRNQGDKAAEQKFKEVSEAYEVLKDEQKRAAYDRFGHAAFENGGGRAGGGAGGFDFGSGFADIFEEMFGDFMGGRRGGGQGPGRGSDLRYNLEISLEDAFKGTSTNVRVPTSVACDVCNGTGAESGTQPVTCPTCNGAGKVRAQQGFFTIERTCPACAGAGRVIKDPCRNCGGHGRVRKEKTLQVNIPAGVEDGTRIRLTGEGEAGARGAPPGDLYIFLAIAPHALFIRDGANIQCRVPIPMTTAALGGTVEVPTIDGSRARVSIPPGTQSGHQFRLKGKGMSVLRSTQRGDMYVTALVETPVNLTKRQQELMREFEKAGEEKGGTHPESEGFFAKVKELWADLKE</sequence>
<dbReference type="PRINTS" id="PR00625">
    <property type="entry name" value="JDOMAIN"/>
</dbReference>
<keyword evidence="6 14" id="KW-0677">Repeat</keyword>
<evidence type="ECO:0000256" key="6">
    <source>
        <dbReference type="ARBA" id="ARBA00022737"/>
    </source>
</evidence>
<comment type="subcellular location">
    <subcellularLocation>
        <location evidence="1 14">Cytoplasm</location>
    </subcellularLocation>
</comment>
<dbReference type="Pfam" id="PF00684">
    <property type="entry name" value="DnaJ_CXXCXGXG"/>
    <property type="match status" value="1"/>
</dbReference>
<dbReference type="PROSITE" id="PS51188">
    <property type="entry name" value="ZF_CR"/>
    <property type="match status" value="1"/>
</dbReference>
<evidence type="ECO:0000256" key="5">
    <source>
        <dbReference type="ARBA" id="ARBA00022723"/>
    </source>
</evidence>
<accession>A0A248JL59</accession>
<dbReference type="GO" id="GO:0005737">
    <property type="term" value="C:cytoplasm"/>
    <property type="evidence" value="ECO:0007669"/>
    <property type="project" value="UniProtKB-SubCell"/>
</dbReference>
<dbReference type="Gene3D" id="2.10.230.10">
    <property type="entry name" value="Heat shock protein DnaJ, cysteine-rich domain"/>
    <property type="match status" value="1"/>
</dbReference>
<dbReference type="PROSITE" id="PS00636">
    <property type="entry name" value="DNAJ_1"/>
    <property type="match status" value="1"/>
</dbReference>
<gene>
    <name evidence="14 18" type="primary">dnaJ</name>
    <name evidence="18" type="ORF">Y958_00575</name>
</gene>
<feature type="binding site" evidence="14">
    <location>
        <position position="152"/>
    </location>
    <ligand>
        <name>Zn(2+)</name>
        <dbReference type="ChEBI" id="CHEBI:29105"/>
        <label>1</label>
    </ligand>
</feature>
<feature type="binding site" evidence="14">
    <location>
        <position position="205"/>
    </location>
    <ligand>
        <name>Zn(2+)</name>
        <dbReference type="ChEBI" id="CHEBI:29105"/>
        <label>1</label>
    </ligand>
</feature>
<evidence type="ECO:0000256" key="9">
    <source>
        <dbReference type="ARBA" id="ARBA00023016"/>
    </source>
</evidence>
<feature type="repeat" description="CXXCXGXG motif" evidence="14">
    <location>
        <begin position="202"/>
        <end position="209"/>
    </location>
</feature>
<dbReference type="SUPFAM" id="SSF57938">
    <property type="entry name" value="DnaJ/Hsp40 cysteine-rich domain"/>
    <property type="match status" value="1"/>
</dbReference>
<comment type="similarity">
    <text evidence="12 14">Belongs to the DnaJ family.</text>
</comment>
<dbReference type="InterPro" id="IPR002939">
    <property type="entry name" value="DnaJ_C"/>
</dbReference>
<proteinExistence type="inferred from homology"/>